<accession>A0ABD5SVG9</accession>
<dbReference type="EMBL" id="JBHSWV010000587">
    <property type="protein sequence ID" value="MFC6768569.1"/>
    <property type="molecule type" value="Genomic_DNA"/>
</dbReference>
<evidence type="ECO:0000313" key="3">
    <source>
        <dbReference type="Proteomes" id="UP001596383"/>
    </source>
</evidence>
<keyword evidence="3" id="KW-1185">Reference proteome</keyword>
<gene>
    <name evidence="2" type="ORF">ACFQE6_27225</name>
</gene>
<dbReference type="RefSeq" id="WP_273741328.1">
    <property type="nucleotide sequence ID" value="NZ_JAQIVI010000587.1"/>
</dbReference>
<name>A0ABD5SVG9_9EURY</name>
<evidence type="ECO:0000313" key="2">
    <source>
        <dbReference type="EMBL" id="MFC6768569.1"/>
    </source>
</evidence>
<sequence>MRGKPRRLRRGGCHSVTVPAAVRRELDIESGDKIRWRVTEDGTLSVEVVTQRYGAFSKFDPVGIGYETDAANDHDLIAGGNPSR</sequence>
<dbReference type="InterPro" id="IPR007159">
    <property type="entry name" value="SpoVT-AbrB_dom"/>
</dbReference>
<organism evidence="2 3">
    <name type="scientific">Natrinema soli</name>
    <dbReference type="NCBI Taxonomy" id="1930624"/>
    <lineage>
        <taxon>Archaea</taxon>
        <taxon>Methanobacteriati</taxon>
        <taxon>Methanobacteriota</taxon>
        <taxon>Stenosarchaea group</taxon>
        <taxon>Halobacteria</taxon>
        <taxon>Halobacteriales</taxon>
        <taxon>Natrialbaceae</taxon>
        <taxon>Natrinema</taxon>
    </lineage>
</organism>
<dbReference type="Pfam" id="PF04014">
    <property type="entry name" value="MazE_antitoxin"/>
    <property type="match status" value="1"/>
</dbReference>
<keyword evidence="2" id="KW-0238">DNA-binding</keyword>
<protein>
    <submittedName>
        <fullName evidence="2">AbrB/MazE/SpoVT family DNA-binding domain-containing protein</fullName>
    </submittedName>
</protein>
<dbReference type="SUPFAM" id="SSF89447">
    <property type="entry name" value="AbrB/MazE/MraZ-like"/>
    <property type="match status" value="1"/>
</dbReference>
<dbReference type="Gene3D" id="2.10.260.10">
    <property type="match status" value="1"/>
</dbReference>
<comment type="caution">
    <text evidence="2">The sequence shown here is derived from an EMBL/GenBank/DDBJ whole genome shotgun (WGS) entry which is preliminary data.</text>
</comment>
<dbReference type="GO" id="GO:0003677">
    <property type="term" value="F:DNA binding"/>
    <property type="evidence" value="ECO:0007669"/>
    <property type="project" value="UniProtKB-KW"/>
</dbReference>
<reference evidence="2 3" key="1">
    <citation type="journal article" date="2019" name="Int. J. Syst. Evol. Microbiol.">
        <title>The Global Catalogue of Microorganisms (GCM) 10K type strain sequencing project: providing services to taxonomists for standard genome sequencing and annotation.</title>
        <authorList>
            <consortium name="The Broad Institute Genomics Platform"/>
            <consortium name="The Broad Institute Genome Sequencing Center for Infectious Disease"/>
            <person name="Wu L."/>
            <person name="Ma J."/>
        </authorList>
    </citation>
    <scope>NUCLEOTIDE SEQUENCE [LARGE SCALE GENOMIC DNA]</scope>
    <source>
        <strain evidence="2 3">LMG 29247</strain>
    </source>
</reference>
<dbReference type="AlphaFoldDB" id="A0ABD5SVG9"/>
<evidence type="ECO:0000259" key="1">
    <source>
        <dbReference type="Pfam" id="PF04014"/>
    </source>
</evidence>
<dbReference type="Proteomes" id="UP001596383">
    <property type="component" value="Unassembled WGS sequence"/>
</dbReference>
<feature type="domain" description="SpoVT-AbrB" evidence="1">
    <location>
        <begin position="16"/>
        <end position="44"/>
    </location>
</feature>
<proteinExistence type="predicted"/>
<dbReference type="InterPro" id="IPR037914">
    <property type="entry name" value="SpoVT-AbrB_sf"/>
</dbReference>